<feature type="transmembrane region" description="Helical" evidence="1">
    <location>
        <begin position="565"/>
        <end position="587"/>
    </location>
</feature>
<dbReference type="EMBL" id="FUXI01000018">
    <property type="protein sequence ID" value="SJZ86302.1"/>
    <property type="molecule type" value="Genomic_DNA"/>
</dbReference>
<proteinExistence type="predicted"/>
<gene>
    <name evidence="2" type="ORF">SAMN02745116_01646</name>
</gene>
<dbReference type="STRING" id="263852.SAMN02745116_01646"/>
<protein>
    <submittedName>
        <fullName evidence="2">Uncharacterized protein</fullName>
    </submittedName>
</protein>
<keyword evidence="3" id="KW-1185">Reference proteome</keyword>
<reference evidence="2 3" key="1">
    <citation type="submission" date="2017-02" db="EMBL/GenBank/DDBJ databases">
        <authorList>
            <person name="Peterson S.W."/>
        </authorList>
    </citation>
    <scope>NUCLEOTIDE SEQUENCE [LARGE SCALE GENOMIC DNA]</scope>
    <source>
        <strain evidence="2 3">ATCC BAA-1030</strain>
    </source>
</reference>
<dbReference type="InterPro" id="IPR013783">
    <property type="entry name" value="Ig-like_fold"/>
</dbReference>
<evidence type="ECO:0000313" key="3">
    <source>
        <dbReference type="Proteomes" id="UP000190328"/>
    </source>
</evidence>
<dbReference type="AlphaFoldDB" id="A0A1T4P4E9"/>
<keyword evidence="1" id="KW-0812">Transmembrane</keyword>
<keyword evidence="1" id="KW-0472">Membrane</keyword>
<accession>A0A1T4P4E9</accession>
<evidence type="ECO:0000256" key="1">
    <source>
        <dbReference type="SAM" id="Phobius"/>
    </source>
</evidence>
<sequence>MKKKVVLLLLLILATVLKTQVILANNMEKVKIEIQTSKAQGTTKFQAKDVNVLFEKMKRGSFTDDDFNDVALETLKKNDGIKVNKKEKNVTVTDFSGSTVFQSITFGKGKRLSEEETRTVMKTLFMTQRVYFDVLNQGDNTITTDLSIDARWKAKGELAKEHWYILMDYSGKIPLQFFYTQKDVVFNFSKDERSEIKLEKISGVSDSKDAKIKENEYAIGYGQKATFAYVLKIPQGVKKISISFSSTYNFEIDPNSFQLEGENLKVTREDNWTNDNPYSSKEKSLETALKEFQEQLVEYNIPFYKGYNLELPYSFLSKKEVRISFSATLHKEENYSLPLIYMADGVKYKKNEQIASKAGKTMMSTVYADTLIEDQNSNISNSKVSSATLIARGANFFVSDVNTGKPLANTAFALFRVDKTGKVEVVEKKTVKEDYIWQVIPDFQLKNLKGNEELNREEIAKAIEKKETAIAEFEPGKEGALVISGLSTKYVYFLYQTKFQDGYEKKQDIYTFTVSKTSYQNAPRVSFTNSDYWPRTDSFEEYNAIINVKKGQKQAQSFSDKQPKVYLILCLSIAIVFAVSLLAVITLKT</sequence>
<dbReference type="RefSeq" id="WP_078807579.1">
    <property type="nucleotide sequence ID" value="NZ_FUXI01000018.1"/>
</dbReference>
<dbReference type="OrthoDB" id="2212559at2"/>
<keyword evidence="1" id="KW-1133">Transmembrane helix</keyword>
<dbReference type="Gene3D" id="2.60.40.10">
    <property type="entry name" value="Immunoglobulins"/>
    <property type="match status" value="1"/>
</dbReference>
<name>A0A1T4P4E9_9ENTE</name>
<evidence type="ECO:0000313" key="2">
    <source>
        <dbReference type="EMBL" id="SJZ86302.1"/>
    </source>
</evidence>
<organism evidence="2 3">
    <name type="scientific">Pilibacter termitis</name>
    <dbReference type="NCBI Taxonomy" id="263852"/>
    <lineage>
        <taxon>Bacteria</taxon>
        <taxon>Bacillati</taxon>
        <taxon>Bacillota</taxon>
        <taxon>Bacilli</taxon>
        <taxon>Lactobacillales</taxon>
        <taxon>Enterococcaceae</taxon>
        <taxon>Pilibacter</taxon>
    </lineage>
</organism>
<dbReference type="Proteomes" id="UP000190328">
    <property type="component" value="Unassembled WGS sequence"/>
</dbReference>